<dbReference type="HOGENOM" id="CLU_568567_0_0_1"/>
<evidence type="ECO:0000313" key="3">
    <source>
        <dbReference type="Proteomes" id="UP000000709"/>
    </source>
</evidence>
<evidence type="ECO:0000313" key="2">
    <source>
        <dbReference type="EMBL" id="EGW32424.1"/>
    </source>
</evidence>
<reference evidence="2 3" key="1">
    <citation type="journal article" date="2011" name="Proc. Natl. Acad. Sci. U.S.A.">
        <title>Comparative genomics of xylose-fermenting fungi for enhanced biofuel production.</title>
        <authorList>
            <person name="Wohlbach D.J."/>
            <person name="Kuo A."/>
            <person name="Sato T.K."/>
            <person name="Potts K.M."/>
            <person name="Salamov A.A."/>
            <person name="LaButti K.M."/>
            <person name="Sun H."/>
            <person name="Clum A."/>
            <person name="Pangilinan J.L."/>
            <person name="Lindquist E.A."/>
            <person name="Lucas S."/>
            <person name="Lapidus A."/>
            <person name="Jin M."/>
            <person name="Gunawan C."/>
            <person name="Balan V."/>
            <person name="Dale B.E."/>
            <person name="Jeffries T.W."/>
            <person name="Zinkel R."/>
            <person name="Barry K.W."/>
            <person name="Grigoriev I.V."/>
            <person name="Gasch A.P."/>
        </authorList>
    </citation>
    <scope>NUCLEOTIDE SEQUENCE [LARGE SCALE GENOMIC DNA]</scope>
    <source>
        <strain evidence="3">NRRL Y-27907 / 11-Y1</strain>
    </source>
</reference>
<dbReference type="AlphaFoldDB" id="G3AN10"/>
<dbReference type="STRING" id="619300.G3AN10"/>
<dbReference type="eggNOG" id="ENOG502S3D4">
    <property type="taxonomic scope" value="Eukaryota"/>
</dbReference>
<dbReference type="KEGG" id="spaa:SPAPADRAFT_153340"/>
<dbReference type="OrthoDB" id="5865767at2759"/>
<dbReference type="RefSeq" id="XP_007375700.1">
    <property type="nucleotide sequence ID" value="XM_007375638.1"/>
</dbReference>
<feature type="region of interest" description="Disordered" evidence="1">
    <location>
        <begin position="337"/>
        <end position="365"/>
    </location>
</feature>
<name>G3AN10_SPAPN</name>
<dbReference type="EMBL" id="GL996502">
    <property type="protein sequence ID" value="EGW32424.1"/>
    <property type="molecule type" value="Genomic_DNA"/>
</dbReference>
<dbReference type="GeneID" id="18870950"/>
<evidence type="ECO:0000256" key="1">
    <source>
        <dbReference type="SAM" id="MobiDB-lite"/>
    </source>
</evidence>
<accession>G3AN10</accession>
<keyword evidence="3" id="KW-1185">Reference proteome</keyword>
<dbReference type="PANTHER" id="PTHR37283:SF1">
    <property type="entry name" value="PH DOMAIN-CONTAINING PROTEIN YHR131C"/>
    <property type="match status" value="1"/>
</dbReference>
<gene>
    <name evidence="2" type="ORF">SPAPADRAFT_153340</name>
</gene>
<proteinExistence type="predicted"/>
<feature type="compositionally biased region" description="Low complexity" evidence="1">
    <location>
        <begin position="341"/>
        <end position="353"/>
    </location>
</feature>
<dbReference type="InParanoid" id="G3AN10"/>
<dbReference type="Proteomes" id="UP000000709">
    <property type="component" value="Unassembled WGS sequence"/>
</dbReference>
<sequence>MSSLESNSSSAELPKYSTLDESLPSYCPSLNFYGVALIKTEFNSPYHYNNGPRTWKPVLLHINSTQLNIYNLNLDKKVHDLLVSLYSELNSLNDLASQINADYKKSSQSHSNSSDSVLDDDMFGSDAYGGNYSRKSLVDESPFSKFKTRRQAQKQQKCLSSLGNYYHLFKDNRFLFEPTHLESEYQKFRGYQGELINSYSLAHLQIGEAPSLNHLISAMFKEENIYSDFMNDACLVKYKNVLRLRIEYKQLLFQFWSFHGMIHWFRNLSIGKDLSVPIESRTITKLKSIPSRNSRRMNELIIASAAAVEYGGHADAISESELPLRLFTRPQSISEKDESLYDVSSSNSSDQESTVFENGRRGSNSTSISSVGSSLLNMGNFSSTVTVQNFEFYSRDGFYTTLEKQYISNCIPDLTYCEKWYGKLLTISHFDKFIKDRNIKFGEEIFIRNSALDSLIKSFDKNSNKLESSIGNSKTFLIHQSGLYCIDNHAK</sequence>
<dbReference type="PANTHER" id="PTHR37283">
    <property type="entry name" value="PH DOMAIN-CONTAINING PROTEIN YHR131C"/>
    <property type="match status" value="1"/>
</dbReference>
<organism evidence="3">
    <name type="scientific">Spathaspora passalidarum (strain NRRL Y-27907 / 11-Y1)</name>
    <dbReference type="NCBI Taxonomy" id="619300"/>
    <lineage>
        <taxon>Eukaryota</taxon>
        <taxon>Fungi</taxon>
        <taxon>Dikarya</taxon>
        <taxon>Ascomycota</taxon>
        <taxon>Saccharomycotina</taxon>
        <taxon>Pichiomycetes</taxon>
        <taxon>Debaryomycetaceae</taxon>
        <taxon>Spathaspora</taxon>
    </lineage>
</organism>
<dbReference type="OMA" id="YISNCIP"/>
<protein>
    <submittedName>
        <fullName evidence="2">Uncharacterized protein</fullName>
    </submittedName>
</protein>